<feature type="binding site" description="via persulfide group" evidence="8">
    <location>
        <position position="403"/>
    </location>
    <ligand>
        <name>hybrid [4Fe-2O-2S] cluster</name>
        <dbReference type="ChEBI" id="CHEBI:60519"/>
    </ligand>
</feature>
<dbReference type="GO" id="GO:0051539">
    <property type="term" value="F:4 iron, 4 sulfur cluster binding"/>
    <property type="evidence" value="ECO:0007669"/>
    <property type="project" value="UniProtKB-KW"/>
</dbReference>
<feature type="binding site" evidence="8">
    <location>
        <position position="6"/>
    </location>
    <ligand>
        <name>[4Fe-4S] cluster</name>
        <dbReference type="ChEBI" id="CHEBI:49883"/>
    </ligand>
</feature>
<reference evidence="9 10" key="1">
    <citation type="submission" date="2016-08" db="EMBL/GenBank/DDBJ databases">
        <authorList>
            <person name="Seilhamer J.J."/>
        </authorList>
    </citation>
    <scope>NUCLEOTIDE SEQUENCE [LARGE SCALE GENOMIC DNA]</scope>
    <source>
        <strain evidence="9">ING2-E5A</strain>
    </source>
</reference>
<dbReference type="PIRSF" id="PIRSF000076">
    <property type="entry name" value="HCP"/>
    <property type="match status" value="1"/>
</dbReference>
<dbReference type="PANTHER" id="PTHR30109">
    <property type="entry name" value="HYDROXYLAMINE REDUCTASE"/>
    <property type="match status" value="1"/>
</dbReference>
<dbReference type="HAMAP" id="MF_00069">
    <property type="entry name" value="Hydroxylam_reduct"/>
    <property type="match status" value="1"/>
</dbReference>
<evidence type="ECO:0000313" key="9">
    <source>
        <dbReference type="EMBL" id="SCM56986.1"/>
    </source>
</evidence>
<feature type="binding site" evidence="8">
    <location>
        <position position="431"/>
    </location>
    <ligand>
        <name>hybrid [4Fe-2O-2S] cluster</name>
        <dbReference type="ChEBI" id="CHEBI:60519"/>
    </ligand>
</feature>
<dbReference type="SUPFAM" id="SSF56821">
    <property type="entry name" value="Prismane protein-like"/>
    <property type="match status" value="1"/>
</dbReference>
<dbReference type="FunFam" id="3.40.50.2030:FF:000002">
    <property type="entry name" value="Hydroxylamine reductase"/>
    <property type="match status" value="1"/>
</dbReference>
<dbReference type="CDD" id="cd01914">
    <property type="entry name" value="HCP"/>
    <property type="match status" value="1"/>
</dbReference>
<dbReference type="Gene3D" id="3.40.50.2030">
    <property type="match status" value="2"/>
</dbReference>
<dbReference type="GO" id="GO:0005737">
    <property type="term" value="C:cytoplasm"/>
    <property type="evidence" value="ECO:0007669"/>
    <property type="project" value="UniProtKB-SubCell"/>
</dbReference>
<comment type="similarity">
    <text evidence="8">Belongs to the HCP family.</text>
</comment>
<evidence type="ECO:0000256" key="5">
    <source>
        <dbReference type="ARBA" id="ARBA00023004"/>
    </source>
</evidence>
<dbReference type="InterPro" id="IPR004137">
    <property type="entry name" value="HCP/CODH"/>
</dbReference>
<keyword evidence="8" id="KW-0004">4Fe-4S</keyword>
<organism evidence="9 10">
    <name type="scientific">Petrimonas mucosa</name>
    <dbReference type="NCBI Taxonomy" id="1642646"/>
    <lineage>
        <taxon>Bacteria</taxon>
        <taxon>Pseudomonadati</taxon>
        <taxon>Bacteroidota</taxon>
        <taxon>Bacteroidia</taxon>
        <taxon>Bacteroidales</taxon>
        <taxon>Dysgonomonadaceae</taxon>
        <taxon>Petrimonas</taxon>
    </lineage>
</organism>
<evidence type="ECO:0000256" key="7">
    <source>
        <dbReference type="ARBA" id="ARBA00051350"/>
    </source>
</evidence>
<feature type="binding site" evidence="8">
    <location>
        <position position="241"/>
    </location>
    <ligand>
        <name>hybrid [4Fe-2O-2S] cluster</name>
        <dbReference type="ChEBI" id="CHEBI:60519"/>
    </ligand>
</feature>
<evidence type="ECO:0000256" key="4">
    <source>
        <dbReference type="ARBA" id="ARBA00023002"/>
    </source>
</evidence>
<protein>
    <recommendedName>
        <fullName evidence="8">Hydroxylamine reductase</fullName>
        <ecNumber evidence="8">1.7.99.1</ecNumber>
    </recommendedName>
    <alternativeName>
        <fullName evidence="8">Hybrid-cluster protein</fullName>
        <shortName evidence="8">HCP</shortName>
    </alternativeName>
    <alternativeName>
        <fullName evidence="8">Prismane protein</fullName>
    </alternativeName>
</protein>
<keyword evidence="5 8" id="KW-0408">Iron</keyword>
<feature type="binding site" evidence="8">
    <location>
        <position position="456"/>
    </location>
    <ligand>
        <name>hybrid [4Fe-2O-2S] cluster</name>
        <dbReference type="ChEBI" id="CHEBI:60519"/>
    </ligand>
</feature>
<feature type="binding site" evidence="8">
    <location>
        <position position="309"/>
    </location>
    <ligand>
        <name>hybrid [4Fe-2O-2S] cluster</name>
        <dbReference type="ChEBI" id="CHEBI:60519"/>
    </ligand>
</feature>
<keyword evidence="6 8" id="KW-0411">Iron-sulfur</keyword>
<dbReference type="EC" id="1.7.99.1" evidence="8"/>
<evidence type="ECO:0000256" key="6">
    <source>
        <dbReference type="ARBA" id="ARBA00023014"/>
    </source>
</evidence>
<dbReference type="FunFam" id="1.20.1270.20:FF:000001">
    <property type="entry name" value="Hydroxylamine reductase"/>
    <property type="match status" value="1"/>
</dbReference>
<dbReference type="InterPro" id="IPR016100">
    <property type="entry name" value="Prismane_a-bundle"/>
</dbReference>
<comment type="cofactor">
    <cofactor evidence="8">
        <name>[4Fe-4S] cluster</name>
        <dbReference type="ChEBI" id="CHEBI:49883"/>
    </cofactor>
    <text evidence="8">Binds 1 [4Fe-4S] cluster.</text>
</comment>
<dbReference type="EMBL" id="LT608328">
    <property type="protein sequence ID" value="SCM56986.1"/>
    <property type="molecule type" value="Genomic_DNA"/>
</dbReference>
<dbReference type="KEGG" id="pmuc:ING2E5A_1134"/>
<feature type="binding site" evidence="8">
    <location>
        <position position="491"/>
    </location>
    <ligand>
        <name>hybrid [4Fe-2O-2S] cluster</name>
        <dbReference type="ChEBI" id="CHEBI:60519"/>
    </ligand>
</feature>
<dbReference type="Gene3D" id="1.20.1270.20">
    <property type="match status" value="2"/>
</dbReference>
<feature type="binding site" evidence="8">
    <location>
        <position position="15"/>
    </location>
    <ligand>
        <name>[4Fe-4S] cluster</name>
        <dbReference type="ChEBI" id="CHEBI:49883"/>
    </ligand>
</feature>
<comment type="function">
    <text evidence="8">Catalyzes the reduction of hydroxylamine to form NH(3) and H(2)O.</text>
</comment>
<evidence type="ECO:0000256" key="3">
    <source>
        <dbReference type="ARBA" id="ARBA00022723"/>
    </source>
</evidence>
<dbReference type="NCBIfam" id="NF003658">
    <property type="entry name" value="PRK05290.1"/>
    <property type="match status" value="1"/>
</dbReference>
<feature type="binding site" evidence="8">
    <location>
        <position position="21"/>
    </location>
    <ligand>
        <name>[4Fe-4S] cluster</name>
        <dbReference type="ChEBI" id="CHEBI:49883"/>
    </ligand>
</feature>
<dbReference type="NCBIfam" id="TIGR01703">
    <property type="entry name" value="hybrid_clust"/>
    <property type="match status" value="1"/>
</dbReference>
<dbReference type="InterPro" id="IPR010048">
    <property type="entry name" value="Hydroxylam_reduct"/>
</dbReference>
<dbReference type="PANTHER" id="PTHR30109:SF0">
    <property type="entry name" value="HYDROXYLAMINE REDUCTASE"/>
    <property type="match status" value="1"/>
</dbReference>
<feature type="binding site" evidence="8">
    <location>
        <position position="3"/>
    </location>
    <ligand>
        <name>[4Fe-4S] cluster</name>
        <dbReference type="ChEBI" id="CHEBI:49883"/>
    </ligand>
</feature>
<keyword evidence="3 8" id="KW-0479">Metal-binding</keyword>
<dbReference type="AlphaFoldDB" id="A0A1G4G5Y8"/>
<dbReference type="GO" id="GO:0046872">
    <property type="term" value="F:metal ion binding"/>
    <property type="evidence" value="ECO:0007669"/>
    <property type="project" value="UniProtKB-KW"/>
</dbReference>
<feature type="binding site" evidence="8">
    <location>
        <position position="493"/>
    </location>
    <ligand>
        <name>hybrid [4Fe-2O-2S] cluster</name>
        <dbReference type="ChEBI" id="CHEBI:60519"/>
    </ligand>
</feature>
<keyword evidence="4 8" id="KW-0560">Oxidoreductase</keyword>
<dbReference type="Proteomes" id="UP000178485">
    <property type="component" value="Chromosome i"/>
</dbReference>
<dbReference type="GO" id="GO:0004601">
    <property type="term" value="F:peroxidase activity"/>
    <property type="evidence" value="ECO:0007669"/>
    <property type="project" value="TreeGrafter"/>
</dbReference>
<feature type="modified residue" description="Cysteine persulfide" evidence="8">
    <location>
        <position position="403"/>
    </location>
</feature>
<comment type="subcellular location">
    <subcellularLocation>
        <location evidence="1 8">Cytoplasm</location>
    </subcellularLocation>
</comment>
<dbReference type="InterPro" id="IPR011254">
    <property type="entry name" value="Prismane-like_sf"/>
</dbReference>
<dbReference type="Pfam" id="PF03063">
    <property type="entry name" value="Prismane"/>
    <property type="match status" value="1"/>
</dbReference>
<dbReference type="RefSeq" id="WP_071138211.1">
    <property type="nucleotide sequence ID" value="NZ_DUQN01000061.1"/>
</dbReference>
<keyword evidence="10" id="KW-1185">Reference proteome</keyword>
<evidence type="ECO:0000256" key="8">
    <source>
        <dbReference type="HAMAP-Rule" id="MF_00069"/>
    </source>
</evidence>
<accession>A0A1G4G5Y8</accession>
<comment type="cofactor">
    <cofactor evidence="8">
        <name>hybrid [4Fe-2O-2S] cluster</name>
        <dbReference type="ChEBI" id="CHEBI:60519"/>
    </cofactor>
    <text evidence="8">Binds 1 hybrid [4Fe-2O-2S] cluster.</text>
</comment>
<gene>
    <name evidence="8 9" type="primary">hcp</name>
    <name evidence="9" type="ORF">ING2E5A_1134</name>
</gene>
<sequence length="551" mass="60949">MFCFQCQEAAKNEGCTVRGVCGKSADVANLQDLLLFLCKGISHVTVSLRKYGIEIPQINRFITDSLFMTITNANFDKNRFVTRLLMAFEMRNAARERLENAGGDIEGIVFDGACWSGETEAEISQKAFEVGVLNTEDEDIRSLRELIIYGLKGMAAYAEHAYNLGYEEEEIYAFMQRALVATTDNSLTAEELTAWVLETGKYGVQVMALLDRANTTSYGNPEITRVNLGVRNNPGILISGHDLKDMEELLKQTEGTGVDLYTHSEMLPANYYPAFKKYSHFVGNYGSSWWHQTEDFENFNGVILFTTNCIVPPRKSATYTDRVYTTGASGFEGFKHIGDRKDGKPKDFTALIEHAKKCAPPKAIESGEIVGGFAHHQVIALADKVIAALKSGDIRKFIVMGGCDGRMTGRNYYTEFAQKLPQDTVILTAGCAKYRYNKLPLGEINGIPRILDAGQCNDSYSLVKIALTLKEALGLDDVNDLPIAYNIAWYEQKAVIVLLALLHLGVKNIHLGPTLPAFLSPNVVNVLVNNFGLSGITSVDEDMELLQLSTI</sequence>
<evidence type="ECO:0000256" key="1">
    <source>
        <dbReference type="ARBA" id="ARBA00004496"/>
    </source>
</evidence>
<evidence type="ECO:0000313" key="10">
    <source>
        <dbReference type="Proteomes" id="UP000178485"/>
    </source>
</evidence>
<proteinExistence type="inferred from homology"/>
<dbReference type="STRING" id="1642646.ING2E5A_1134"/>
<dbReference type="GO" id="GO:0050418">
    <property type="term" value="F:hydroxylamine reductase activity"/>
    <property type="evidence" value="ECO:0007669"/>
    <property type="project" value="UniProtKB-UniRule"/>
</dbReference>
<comment type="catalytic activity">
    <reaction evidence="7 8">
        <text>A + NH4(+) + H2O = hydroxylamine + AH2 + H(+)</text>
        <dbReference type="Rhea" id="RHEA:22052"/>
        <dbReference type="ChEBI" id="CHEBI:13193"/>
        <dbReference type="ChEBI" id="CHEBI:15377"/>
        <dbReference type="ChEBI" id="CHEBI:15378"/>
        <dbReference type="ChEBI" id="CHEBI:15429"/>
        <dbReference type="ChEBI" id="CHEBI:17499"/>
        <dbReference type="ChEBI" id="CHEBI:28938"/>
        <dbReference type="EC" id="1.7.99.1"/>
    </reaction>
</comment>
<keyword evidence="2 8" id="KW-0963">Cytoplasm</keyword>
<dbReference type="GO" id="GO:0042542">
    <property type="term" value="P:response to hydrogen peroxide"/>
    <property type="evidence" value="ECO:0007669"/>
    <property type="project" value="TreeGrafter"/>
</dbReference>
<feature type="binding site" evidence="8">
    <location>
        <position position="265"/>
    </location>
    <ligand>
        <name>hybrid [4Fe-2O-2S] cluster</name>
        <dbReference type="ChEBI" id="CHEBI:60519"/>
    </ligand>
</feature>
<dbReference type="FunFam" id="3.40.50.2030:FF:000001">
    <property type="entry name" value="Hydroxylamine reductase"/>
    <property type="match status" value="1"/>
</dbReference>
<dbReference type="InterPro" id="IPR016099">
    <property type="entry name" value="Prismane-like_a/b-sand"/>
</dbReference>
<name>A0A1G4G5Y8_9BACT</name>
<evidence type="ECO:0000256" key="2">
    <source>
        <dbReference type="ARBA" id="ARBA00022490"/>
    </source>
</evidence>